<accession>A0A517QU48</accession>
<feature type="transmembrane region" description="Helical" evidence="1">
    <location>
        <begin position="64"/>
        <end position="88"/>
    </location>
</feature>
<keyword evidence="1" id="KW-0472">Membrane</keyword>
<keyword evidence="1" id="KW-1133">Transmembrane helix</keyword>
<feature type="transmembrane region" description="Helical" evidence="1">
    <location>
        <begin position="20"/>
        <end position="44"/>
    </location>
</feature>
<name>A0A517QU48_9PLAN</name>
<dbReference type="EMBL" id="CP036267">
    <property type="protein sequence ID" value="QDT35156.1"/>
    <property type="molecule type" value="Genomic_DNA"/>
</dbReference>
<evidence type="ECO:0000313" key="2">
    <source>
        <dbReference type="EMBL" id="QDT35156.1"/>
    </source>
</evidence>
<keyword evidence="1" id="KW-0812">Transmembrane</keyword>
<dbReference type="KEGG" id="tpol:Mal48_44310"/>
<protein>
    <submittedName>
        <fullName evidence="2">Uncharacterized protein</fullName>
    </submittedName>
</protein>
<reference evidence="2 3" key="1">
    <citation type="submission" date="2019-02" db="EMBL/GenBank/DDBJ databases">
        <title>Deep-cultivation of Planctomycetes and their phenomic and genomic characterization uncovers novel biology.</title>
        <authorList>
            <person name="Wiegand S."/>
            <person name="Jogler M."/>
            <person name="Boedeker C."/>
            <person name="Pinto D."/>
            <person name="Vollmers J."/>
            <person name="Rivas-Marin E."/>
            <person name="Kohn T."/>
            <person name="Peeters S.H."/>
            <person name="Heuer A."/>
            <person name="Rast P."/>
            <person name="Oberbeckmann S."/>
            <person name="Bunk B."/>
            <person name="Jeske O."/>
            <person name="Meyerdierks A."/>
            <person name="Storesund J.E."/>
            <person name="Kallscheuer N."/>
            <person name="Luecker S."/>
            <person name="Lage O.M."/>
            <person name="Pohl T."/>
            <person name="Merkel B.J."/>
            <person name="Hornburger P."/>
            <person name="Mueller R.-W."/>
            <person name="Bruemmer F."/>
            <person name="Labrenz M."/>
            <person name="Spormann A.M."/>
            <person name="Op den Camp H."/>
            <person name="Overmann J."/>
            <person name="Amann R."/>
            <person name="Jetten M.S.M."/>
            <person name="Mascher T."/>
            <person name="Medema M.H."/>
            <person name="Devos D.P."/>
            <person name="Kaster A.-K."/>
            <person name="Ovreas L."/>
            <person name="Rohde M."/>
            <person name="Galperin M.Y."/>
            <person name="Jogler C."/>
        </authorList>
    </citation>
    <scope>NUCLEOTIDE SEQUENCE [LARGE SCALE GENOMIC DNA]</scope>
    <source>
        <strain evidence="2 3">Mal48</strain>
    </source>
</reference>
<proteinExistence type="predicted"/>
<gene>
    <name evidence="2" type="ORF">Mal48_44310</name>
</gene>
<evidence type="ECO:0000313" key="3">
    <source>
        <dbReference type="Proteomes" id="UP000315724"/>
    </source>
</evidence>
<feature type="transmembrane region" description="Helical" evidence="1">
    <location>
        <begin position="100"/>
        <end position="120"/>
    </location>
</feature>
<dbReference type="Proteomes" id="UP000315724">
    <property type="component" value="Chromosome"/>
</dbReference>
<dbReference type="AlphaFoldDB" id="A0A517QU48"/>
<sequence>MNNQTGRTDHDLPISPLSDWIGSVLLAVNTLLTVIGSIMIFRYSRMATKVFEDFDFEVPALTQLTMSVPFAAIFPLLGILGIVVHLVLRKSRNKVICQTIIFVLILALTTLFVVTALPVMSQLINSLE</sequence>
<evidence type="ECO:0000256" key="1">
    <source>
        <dbReference type="SAM" id="Phobius"/>
    </source>
</evidence>
<organism evidence="2 3">
    <name type="scientific">Thalassoglobus polymorphus</name>
    <dbReference type="NCBI Taxonomy" id="2527994"/>
    <lineage>
        <taxon>Bacteria</taxon>
        <taxon>Pseudomonadati</taxon>
        <taxon>Planctomycetota</taxon>
        <taxon>Planctomycetia</taxon>
        <taxon>Planctomycetales</taxon>
        <taxon>Planctomycetaceae</taxon>
        <taxon>Thalassoglobus</taxon>
    </lineage>
</organism>
<keyword evidence="3" id="KW-1185">Reference proteome</keyword>